<dbReference type="UniPathway" id="UPA00219"/>
<dbReference type="GO" id="GO:0071972">
    <property type="term" value="F:peptidoglycan L,D-transpeptidase activity"/>
    <property type="evidence" value="ECO:0007669"/>
    <property type="project" value="TreeGrafter"/>
</dbReference>
<keyword evidence="4 6" id="KW-0573">Peptidoglycan synthesis</keyword>
<proteinExistence type="predicted"/>
<evidence type="ECO:0000313" key="8">
    <source>
        <dbReference type="EMBL" id="OGY09055.1"/>
    </source>
</evidence>
<dbReference type="InterPro" id="IPR038063">
    <property type="entry name" value="Transpep_catalytic_dom"/>
</dbReference>
<evidence type="ECO:0000259" key="7">
    <source>
        <dbReference type="PROSITE" id="PS52029"/>
    </source>
</evidence>
<evidence type="ECO:0000256" key="1">
    <source>
        <dbReference type="ARBA" id="ARBA00004752"/>
    </source>
</evidence>
<keyword evidence="2" id="KW-0808">Transferase</keyword>
<dbReference type="GO" id="GO:0016740">
    <property type="term" value="F:transferase activity"/>
    <property type="evidence" value="ECO:0007669"/>
    <property type="project" value="UniProtKB-KW"/>
</dbReference>
<dbReference type="PROSITE" id="PS52029">
    <property type="entry name" value="LD_TPASE"/>
    <property type="match status" value="1"/>
</dbReference>
<keyword evidence="3 6" id="KW-0133">Cell shape</keyword>
<feature type="active site" description="Nucleophile" evidence="6">
    <location>
        <position position="191"/>
    </location>
</feature>
<dbReference type="EMBL" id="MHBW01000017">
    <property type="protein sequence ID" value="OGY09055.1"/>
    <property type="molecule type" value="Genomic_DNA"/>
</dbReference>
<dbReference type="AlphaFoldDB" id="A0A1G1V138"/>
<feature type="active site" description="Proton donor/acceptor" evidence="6">
    <location>
        <position position="175"/>
    </location>
</feature>
<dbReference type="GO" id="GO:0008360">
    <property type="term" value="P:regulation of cell shape"/>
    <property type="evidence" value="ECO:0007669"/>
    <property type="project" value="UniProtKB-UniRule"/>
</dbReference>
<dbReference type="CDD" id="cd16913">
    <property type="entry name" value="YkuD_like"/>
    <property type="match status" value="1"/>
</dbReference>
<name>A0A1G1V138_9BACT</name>
<gene>
    <name evidence="8" type="ORF">A2782_01035</name>
</gene>
<dbReference type="InterPro" id="IPR005490">
    <property type="entry name" value="LD_TPept_cat_dom"/>
</dbReference>
<keyword evidence="5 6" id="KW-0961">Cell wall biogenesis/degradation</keyword>
<sequence>MNRLAAGKVFTRFPWFLPPLLIFAAFFVLFNTTAYKSNPIVSGCGFSDLSGNFVQGQPAYFEGNKIAVPTNVQDNTTKLAQVLGDQAGAKKWIEVNLTDQKLIAREGDKVYLETKVSSGLPWTPTPEGEFTIWGKFRYVKMEGGSGKYYYYLPNVPYVMFFESADVPSRSGYGLHGTYWHNDFGKPHSHGCVNLPTNVAKELFSWTGPILPENKGTVWASSDNPGTRVVIHK</sequence>
<protein>
    <recommendedName>
        <fullName evidence="7">L,D-TPase catalytic domain-containing protein</fullName>
    </recommendedName>
</protein>
<accession>A0A1G1V138</accession>
<dbReference type="InterPro" id="IPR050979">
    <property type="entry name" value="LD-transpeptidase"/>
</dbReference>
<dbReference type="Proteomes" id="UP000177967">
    <property type="component" value="Unassembled WGS sequence"/>
</dbReference>
<dbReference type="GO" id="GO:0005576">
    <property type="term" value="C:extracellular region"/>
    <property type="evidence" value="ECO:0007669"/>
    <property type="project" value="TreeGrafter"/>
</dbReference>
<evidence type="ECO:0000256" key="4">
    <source>
        <dbReference type="ARBA" id="ARBA00022984"/>
    </source>
</evidence>
<evidence type="ECO:0000256" key="2">
    <source>
        <dbReference type="ARBA" id="ARBA00022679"/>
    </source>
</evidence>
<dbReference type="SUPFAM" id="SSF141523">
    <property type="entry name" value="L,D-transpeptidase catalytic domain-like"/>
    <property type="match status" value="1"/>
</dbReference>
<evidence type="ECO:0000256" key="3">
    <source>
        <dbReference type="ARBA" id="ARBA00022960"/>
    </source>
</evidence>
<comment type="pathway">
    <text evidence="1 6">Cell wall biogenesis; peptidoglycan biosynthesis.</text>
</comment>
<evidence type="ECO:0000313" key="9">
    <source>
        <dbReference type="Proteomes" id="UP000177967"/>
    </source>
</evidence>
<feature type="domain" description="L,D-TPase catalytic" evidence="7">
    <location>
        <begin position="91"/>
        <end position="231"/>
    </location>
</feature>
<comment type="caution">
    <text evidence="8">The sequence shown here is derived from an EMBL/GenBank/DDBJ whole genome shotgun (WGS) entry which is preliminary data.</text>
</comment>
<dbReference type="PANTHER" id="PTHR30582">
    <property type="entry name" value="L,D-TRANSPEPTIDASE"/>
    <property type="match status" value="1"/>
</dbReference>
<dbReference type="PANTHER" id="PTHR30582:SF2">
    <property type="entry name" value="L,D-TRANSPEPTIDASE YCIB-RELATED"/>
    <property type="match status" value="1"/>
</dbReference>
<dbReference type="GO" id="GO:0071555">
    <property type="term" value="P:cell wall organization"/>
    <property type="evidence" value="ECO:0007669"/>
    <property type="project" value="UniProtKB-UniRule"/>
</dbReference>
<evidence type="ECO:0000256" key="6">
    <source>
        <dbReference type="PROSITE-ProRule" id="PRU01373"/>
    </source>
</evidence>
<reference evidence="8 9" key="1">
    <citation type="journal article" date="2016" name="Nat. Commun.">
        <title>Thousands of microbial genomes shed light on interconnected biogeochemical processes in an aquifer system.</title>
        <authorList>
            <person name="Anantharaman K."/>
            <person name="Brown C.T."/>
            <person name="Hug L.A."/>
            <person name="Sharon I."/>
            <person name="Castelle C.J."/>
            <person name="Probst A.J."/>
            <person name="Thomas B.C."/>
            <person name="Singh A."/>
            <person name="Wilkins M.J."/>
            <person name="Karaoz U."/>
            <person name="Brodie E.L."/>
            <person name="Williams K.H."/>
            <person name="Hubbard S.S."/>
            <person name="Banfield J.F."/>
        </authorList>
    </citation>
    <scope>NUCLEOTIDE SEQUENCE [LARGE SCALE GENOMIC DNA]</scope>
</reference>
<dbReference type="Gene3D" id="2.40.440.10">
    <property type="entry name" value="L,D-transpeptidase catalytic domain-like"/>
    <property type="match status" value="1"/>
</dbReference>
<evidence type="ECO:0000256" key="5">
    <source>
        <dbReference type="ARBA" id="ARBA00023316"/>
    </source>
</evidence>
<dbReference type="GO" id="GO:0018104">
    <property type="term" value="P:peptidoglycan-protein cross-linking"/>
    <property type="evidence" value="ECO:0007669"/>
    <property type="project" value="TreeGrafter"/>
</dbReference>
<dbReference type="Pfam" id="PF03734">
    <property type="entry name" value="YkuD"/>
    <property type="match status" value="1"/>
</dbReference>
<organism evidence="8 9">
    <name type="scientific">Candidatus Blackburnbacteria bacterium RIFCSPHIGHO2_01_FULL_43_15b</name>
    <dbReference type="NCBI Taxonomy" id="1797513"/>
    <lineage>
        <taxon>Bacteria</taxon>
        <taxon>Candidatus Blackburniibacteriota</taxon>
    </lineage>
</organism>
<dbReference type="STRING" id="1797513.A2782_01035"/>